<dbReference type="KEGG" id="sphh:SDAV_001349"/>
<evidence type="ECO:0008006" key="5">
    <source>
        <dbReference type="Google" id="ProtNLM"/>
    </source>
</evidence>
<evidence type="ECO:0000256" key="1">
    <source>
        <dbReference type="SAM" id="Coils"/>
    </source>
</evidence>
<feature type="coiled-coil region" evidence="1">
    <location>
        <begin position="4"/>
        <end position="32"/>
    </location>
</feature>
<feature type="transmembrane region" description="Helical" evidence="2">
    <location>
        <begin position="55"/>
        <end position="77"/>
    </location>
</feature>
<organism evidence="3 4">
    <name type="scientific">Spiroplasma phoeniceum P40</name>
    <dbReference type="NCBI Taxonomy" id="1276259"/>
    <lineage>
        <taxon>Bacteria</taxon>
        <taxon>Bacillati</taxon>
        <taxon>Mycoplasmatota</taxon>
        <taxon>Mollicutes</taxon>
        <taxon>Entomoplasmatales</taxon>
        <taxon>Spiroplasmataceae</taxon>
        <taxon>Spiroplasma</taxon>
    </lineage>
</organism>
<keyword evidence="2" id="KW-1133">Transmembrane helix</keyword>
<dbReference type="AlphaFoldDB" id="A0A345DQ28"/>
<keyword evidence="2" id="KW-0472">Membrane</keyword>
<gene>
    <name evidence="3" type="ORF">SDAV_001349</name>
</gene>
<evidence type="ECO:0000256" key="2">
    <source>
        <dbReference type="SAM" id="Phobius"/>
    </source>
</evidence>
<keyword evidence="4" id="KW-1185">Reference proteome</keyword>
<keyword evidence="1" id="KW-0175">Coiled coil</keyword>
<feature type="transmembrane region" description="Helical" evidence="2">
    <location>
        <begin position="137"/>
        <end position="158"/>
    </location>
</feature>
<evidence type="ECO:0000313" key="3">
    <source>
        <dbReference type="EMBL" id="AXF96316.1"/>
    </source>
</evidence>
<accession>A0A345DQ28</accession>
<proteinExistence type="predicted"/>
<protein>
    <recommendedName>
        <fullName evidence="5">Transmembrane protein</fullName>
    </recommendedName>
</protein>
<sequence length="159" mass="19073">MAKKKNIFKELHQLKREEKEIHEKEVKEIVEETYHNQTIKLETYQKLKKITWYHYLISILTSTFLLGISFLLGIFAFKDIKKTEWIVVSFFVLILLIWLILGLYKNKQTAVYFNDHRRRYQSTLTDEEAIIKKTRKILLIIAGILLISSVIIFFTFIFI</sequence>
<dbReference type="RefSeq" id="WP_114564956.1">
    <property type="nucleotide sequence ID" value="NZ_CP031088.1"/>
</dbReference>
<dbReference type="Proteomes" id="UP000253689">
    <property type="component" value="Chromosome"/>
</dbReference>
<reference evidence="4" key="1">
    <citation type="submission" date="2018-07" db="EMBL/GenBank/DDBJ databases">
        <title>Complete Genome Sequence of Spiroplasma phoeniceum.</title>
        <authorList>
            <person name="Davis R.E."/>
            <person name="Shao J.Y."/>
            <person name="Zhao Y."/>
            <person name="Silver A."/>
            <person name="Stump z."/>
            <person name="Gasparich G."/>
        </authorList>
    </citation>
    <scope>NUCLEOTIDE SEQUENCE [LARGE SCALE GENOMIC DNA]</scope>
    <source>
        <strain evidence="4">P40</strain>
    </source>
</reference>
<name>A0A345DQ28_9MOLU</name>
<keyword evidence="2" id="KW-0812">Transmembrane</keyword>
<feature type="transmembrane region" description="Helical" evidence="2">
    <location>
        <begin position="83"/>
        <end position="104"/>
    </location>
</feature>
<evidence type="ECO:0000313" key="4">
    <source>
        <dbReference type="Proteomes" id="UP000253689"/>
    </source>
</evidence>
<dbReference type="EMBL" id="CP031088">
    <property type="protein sequence ID" value="AXF96316.1"/>
    <property type="molecule type" value="Genomic_DNA"/>
</dbReference>